<dbReference type="Gene3D" id="3.30.420.40">
    <property type="match status" value="1"/>
</dbReference>
<dbReference type="InterPro" id="IPR043129">
    <property type="entry name" value="ATPase_NBD"/>
</dbReference>
<dbReference type="PANTHER" id="PTHR14187:SF5">
    <property type="entry name" value="HEAT SHOCK 70 KDA PROTEIN 12A"/>
    <property type="match status" value="1"/>
</dbReference>
<dbReference type="PANTHER" id="PTHR14187">
    <property type="entry name" value="ALPHA KINASE/ELONGATION FACTOR 2 KINASE"/>
    <property type="match status" value="1"/>
</dbReference>
<dbReference type="GeneTree" id="ENSGT00940000154551"/>
<reference evidence="1" key="1">
    <citation type="submission" date="2025-08" db="UniProtKB">
        <authorList>
            <consortium name="Ensembl"/>
        </authorList>
    </citation>
    <scope>IDENTIFICATION</scope>
</reference>
<organism evidence="1 2">
    <name type="scientific">Neolamprologus brichardi</name>
    <name type="common">Fairy cichlid</name>
    <name type="synonym">Lamprologus brichardi</name>
    <dbReference type="NCBI Taxonomy" id="32507"/>
    <lineage>
        <taxon>Eukaryota</taxon>
        <taxon>Metazoa</taxon>
        <taxon>Chordata</taxon>
        <taxon>Craniata</taxon>
        <taxon>Vertebrata</taxon>
        <taxon>Euteleostomi</taxon>
        <taxon>Actinopterygii</taxon>
        <taxon>Neopterygii</taxon>
        <taxon>Teleostei</taxon>
        <taxon>Neoteleostei</taxon>
        <taxon>Acanthomorphata</taxon>
        <taxon>Ovalentaria</taxon>
        <taxon>Cichlomorphae</taxon>
        <taxon>Cichliformes</taxon>
        <taxon>Cichlidae</taxon>
        <taxon>African cichlids</taxon>
        <taxon>Pseudocrenilabrinae</taxon>
        <taxon>Lamprologini</taxon>
        <taxon>Neolamprologus</taxon>
    </lineage>
</organism>
<sequence>MISTMHDFIIAIDFGTAYTGYVFSLTPKGAEIDPQMRRWGRDFGLETPKTPTCILFNEDKEFIKFGYKAKIVYVKMRGEEARKSYFFENFKMKLSRDVEIKAANGKSMKALKVFTEALRYLKDDALRTIAGNTAGRKFIASDFTWVLTVPAIWDPSAKQFMREAATQRQPQPGVLYVTLLHSQTFIHRHAGNICLLLQEVSIHHFLCVSGGTIDITVHEVLDGGALKELHKASGNDLGGQSVDRKFKEFLREIFSHGVWDEYEENFPS</sequence>
<protein>
    <submittedName>
        <fullName evidence="1">Heat shock 70 kDa protein 12A-like</fullName>
    </submittedName>
</protein>
<name>A0A3Q4M1A9_NEOBR</name>
<dbReference type="CDD" id="cd10229">
    <property type="entry name" value="ASKHA_NBD_HSP70_HSPA12"/>
    <property type="match status" value="1"/>
</dbReference>
<dbReference type="AlphaFoldDB" id="A0A3Q4M1A9"/>
<evidence type="ECO:0000313" key="2">
    <source>
        <dbReference type="Proteomes" id="UP000261580"/>
    </source>
</evidence>
<dbReference type="Ensembl" id="ENSNBRT00000000294.1">
    <property type="protein sequence ID" value="ENSNBRP00000000259.1"/>
    <property type="gene ID" value="ENSNBRG00000000239.1"/>
</dbReference>
<dbReference type="SUPFAM" id="SSF53067">
    <property type="entry name" value="Actin-like ATPase domain"/>
    <property type="match status" value="1"/>
</dbReference>
<accession>A0A3Q4M1A9</accession>
<evidence type="ECO:0000313" key="1">
    <source>
        <dbReference type="Ensembl" id="ENSNBRP00000000259.1"/>
    </source>
</evidence>
<keyword evidence="2" id="KW-1185">Reference proteome</keyword>
<proteinExistence type="predicted"/>
<reference evidence="1" key="2">
    <citation type="submission" date="2025-09" db="UniProtKB">
        <authorList>
            <consortium name="Ensembl"/>
        </authorList>
    </citation>
    <scope>IDENTIFICATION</scope>
</reference>
<dbReference type="Proteomes" id="UP000261580">
    <property type="component" value="Unassembled WGS sequence"/>
</dbReference>